<dbReference type="RefSeq" id="WP_183477740.1">
    <property type="nucleotide sequence ID" value="NZ_JACIFO010000006.1"/>
</dbReference>
<dbReference type="NCBIfam" id="TIGR00360">
    <property type="entry name" value="ComEC_N-term"/>
    <property type="match status" value="1"/>
</dbReference>
<keyword evidence="2" id="KW-1003">Cell membrane</keyword>
<organism evidence="9 10">
    <name type="scientific">Mesonia hippocampi</name>
    <dbReference type="NCBI Taxonomy" id="1628250"/>
    <lineage>
        <taxon>Bacteria</taxon>
        <taxon>Pseudomonadati</taxon>
        <taxon>Bacteroidota</taxon>
        <taxon>Flavobacteriia</taxon>
        <taxon>Flavobacteriales</taxon>
        <taxon>Flavobacteriaceae</taxon>
        <taxon>Mesonia</taxon>
    </lineage>
</organism>
<dbReference type="EMBL" id="JACIFO010000006">
    <property type="protein sequence ID" value="MBB4119388.1"/>
    <property type="molecule type" value="Genomic_DNA"/>
</dbReference>
<dbReference type="Pfam" id="PF13567">
    <property type="entry name" value="DUF4131"/>
    <property type="match status" value="1"/>
</dbReference>
<dbReference type="InterPro" id="IPR025405">
    <property type="entry name" value="DUF4131"/>
</dbReference>
<dbReference type="Proteomes" id="UP000553034">
    <property type="component" value="Unassembled WGS sequence"/>
</dbReference>
<evidence type="ECO:0000259" key="8">
    <source>
        <dbReference type="Pfam" id="PF13567"/>
    </source>
</evidence>
<evidence type="ECO:0000256" key="4">
    <source>
        <dbReference type="ARBA" id="ARBA00022989"/>
    </source>
</evidence>
<feature type="transmembrane region" description="Helical" evidence="6">
    <location>
        <begin position="356"/>
        <end position="376"/>
    </location>
</feature>
<feature type="transmembrane region" description="Helical" evidence="6">
    <location>
        <begin position="251"/>
        <end position="270"/>
    </location>
</feature>
<feature type="transmembrane region" description="Helical" evidence="6">
    <location>
        <begin position="59"/>
        <end position="76"/>
    </location>
</feature>
<dbReference type="InterPro" id="IPR004477">
    <property type="entry name" value="ComEC_N"/>
</dbReference>
<comment type="subcellular location">
    <subcellularLocation>
        <location evidence="1">Cell membrane</location>
        <topology evidence="1">Multi-pass membrane protein</topology>
    </subcellularLocation>
</comment>
<sequence length="672" mass="77175">MKLLNNIVLYLSIAFVIGVFLGLQTSNTSHAPIYWAAFVILLFVVAYRRSLVIFSTDYLFSCIALLCFIALGFLTSKLHSPQYKPTHYIHRNLTETAAVKLKIKEELKESSSYQTYIAKVIEANNENATGSILLKIKKDSFPKKIIRGTQVTGVGNFSNFYPLLNPFGFDYQKHMNDKGVYKIFYTHPAHIQTTNSKKSIYSYADYFRTHLENKLEQYNFTQPQLAIIKTMLLGQKRALDKSISQQFSKAGLAHILAISGLHIGIIVMLLRFLLSPFYRFKYGRYIALSLQLFCLWAYAFVVGFSPSVSRAVIMFSCVAIGLSMNTKGKTLDMLCLSLFILLLYQPQLLLQVGFQLSYSAVISIVAFLPLIRPLFYSKFKLLQLGWDTICVSFSAQLGVFPLILYYFHQFPGLFLFSNLLIVPFLGLFIGISLLVFLLALANSLPEFIADFYAFCVQLLLDSVAFFGKQDFFHFTNIYFDLPMLIVSFVGIISIYYFFKLRKKVFLYSSGISLFFILICVGNHQLQQYKSEQFIILHKSKNTAIFEQKKRHLQYSSTDSLSYVLEGFLNQSGIKRTSKTPIQSIYKINNKFLLCVDSTANYTIPNGIKIDYVLLRESPKVNLDKLLKQLKPKQIIADGSNYTSYVKRWETTCRKKKTPFYYTREKGAWKFSW</sequence>
<feature type="domain" description="DUF4131" evidence="8">
    <location>
        <begin position="33"/>
        <end position="189"/>
    </location>
</feature>
<keyword evidence="10" id="KW-1185">Reference proteome</keyword>
<comment type="caution">
    <text evidence="9">The sequence shown here is derived from an EMBL/GenBank/DDBJ whole genome shotgun (WGS) entry which is preliminary data.</text>
</comment>
<gene>
    <name evidence="9" type="ORF">GGR32_001686</name>
</gene>
<accession>A0A840EMP8</accession>
<evidence type="ECO:0000256" key="2">
    <source>
        <dbReference type="ARBA" id="ARBA00022475"/>
    </source>
</evidence>
<dbReference type="GO" id="GO:0005886">
    <property type="term" value="C:plasma membrane"/>
    <property type="evidence" value="ECO:0007669"/>
    <property type="project" value="UniProtKB-SubCell"/>
</dbReference>
<keyword evidence="3 6" id="KW-0812">Transmembrane</keyword>
<evidence type="ECO:0000313" key="10">
    <source>
        <dbReference type="Proteomes" id="UP000553034"/>
    </source>
</evidence>
<feature type="transmembrane region" description="Helical" evidence="6">
    <location>
        <begin position="413"/>
        <end position="440"/>
    </location>
</feature>
<dbReference type="Pfam" id="PF03772">
    <property type="entry name" value="Competence"/>
    <property type="match status" value="1"/>
</dbReference>
<feature type="transmembrane region" description="Helical" evidence="6">
    <location>
        <begin position="388"/>
        <end position="407"/>
    </location>
</feature>
<dbReference type="PANTHER" id="PTHR30619">
    <property type="entry name" value="DNA INTERNALIZATION/COMPETENCE PROTEIN COMEC/REC2"/>
    <property type="match status" value="1"/>
</dbReference>
<evidence type="ECO:0000256" key="6">
    <source>
        <dbReference type="SAM" id="Phobius"/>
    </source>
</evidence>
<evidence type="ECO:0000259" key="7">
    <source>
        <dbReference type="Pfam" id="PF03772"/>
    </source>
</evidence>
<keyword evidence="5 6" id="KW-0472">Membrane</keyword>
<evidence type="ECO:0000313" key="9">
    <source>
        <dbReference type="EMBL" id="MBB4119388.1"/>
    </source>
</evidence>
<protein>
    <submittedName>
        <fullName evidence="9">Competence protein ComEC</fullName>
    </submittedName>
</protein>
<feature type="transmembrane region" description="Helical" evidence="6">
    <location>
        <begin position="477"/>
        <end position="498"/>
    </location>
</feature>
<feature type="domain" description="ComEC/Rec2-related protein" evidence="7">
    <location>
        <begin position="231"/>
        <end position="497"/>
    </location>
</feature>
<reference evidence="9 10" key="1">
    <citation type="submission" date="2020-08" db="EMBL/GenBank/DDBJ databases">
        <title>Genomic Encyclopedia of Type Strains, Phase IV (KMG-IV): sequencing the most valuable type-strain genomes for metagenomic binning, comparative biology and taxonomic classification.</title>
        <authorList>
            <person name="Goeker M."/>
        </authorList>
    </citation>
    <scope>NUCLEOTIDE SEQUENCE [LARGE SCALE GENOMIC DNA]</scope>
    <source>
        <strain evidence="9 10">DSM 29568</strain>
    </source>
</reference>
<feature type="transmembrane region" description="Helical" evidence="6">
    <location>
        <begin position="505"/>
        <end position="525"/>
    </location>
</feature>
<evidence type="ECO:0000256" key="1">
    <source>
        <dbReference type="ARBA" id="ARBA00004651"/>
    </source>
</evidence>
<dbReference type="InterPro" id="IPR052159">
    <property type="entry name" value="Competence_DNA_uptake"/>
</dbReference>
<name>A0A840EMP8_9FLAO</name>
<proteinExistence type="predicted"/>
<feature type="transmembrane region" description="Helical" evidence="6">
    <location>
        <begin position="7"/>
        <end position="25"/>
    </location>
</feature>
<keyword evidence="4 6" id="KW-1133">Transmembrane helix</keyword>
<evidence type="ECO:0000256" key="3">
    <source>
        <dbReference type="ARBA" id="ARBA00022692"/>
    </source>
</evidence>
<evidence type="ECO:0000256" key="5">
    <source>
        <dbReference type="ARBA" id="ARBA00023136"/>
    </source>
</evidence>
<dbReference type="AlphaFoldDB" id="A0A840EMP8"/>
<feature type="transmembrane region" description="Helical" evidence="6">
    <location>
        <begin position="282"/>
        <end position="301"/>
    </location>
</feature>
<feature type="transmembrane region" description="Helical" evidence="6">
    <location>
        <begin position="31"/>
        <end position="47"/>
    </location>
</feature>
<dbReference type="PANTHER" id="PTHR30619:SF1">
    <property type="entry name" value="RECOMBINATION PROTEIN 2"/>
    <property type="match status" value="1"/>
</dbReference>